<name>A0A5M9MTK3_9EURO</name>
<dbReference type="EMBL" id="QUQM01000007">
    <property type="protein sequence ID" value="KAA8645837.1"/>
    <property type="molecule type" value="Genomic_DNA"/>
</dbReference>
<evidence type="ECO:0000313" key="3">
    <source>
        <dbReference type="Proteomes" id="UP000324241"/>
    </source>
</evidence>
<comment type="caution">
    <text evidence="2">The sequence shown here is derived from an EMBL/GenBank/DDBJ whole genome shotgun (WGS) entry which is preliminary data.</text>
</comment>
<evidence type="ECO:0000313" key="2">
    <source>
        <dbReference type="EMBL" id="KAA8645837.1"/>
    </source>
</evidence>
<protein>
    <submittedName>
        <fullName evidence="2">Uncharacterized protein</fullName>
    </submittedName>
</protein>
<dbReference type="RefSeq" id="XP_033425198.1">
    <property type="nucleotide sequence ID" value="XM_033571883.1"/>
</dbReference>
<feature type="compositionally biased region" description="Polar residues" evidence="1">
    <location>
        <begin position="180"/>
        <end position="196"/>
    </location>
</feature>
<evidence type="ECO:0000256" key="1">
    <source>
        <dbReference type="SAM" id="MobiDB-lite"/>
    </source>
</evidence>
<gene>
    <name evidence="2" type="ORF">ATNIH1004_007258</name>
</gene>
<proteinExistence type="predicted"/>
<reference evidence="2 3" key="1">
    <citation type="submission" date="2019-08" db="EMBL/GenBank/DDBJ databases">
        <title>The genome sequence of a newly discovered highly antifungal drug resistant Aspergillus species, Aspergillus tanneri NIH 1004.</title>
        <authorList>
            <person name="Mounaud S."/>
            <person name="Singh I."/>
            <person name="Joardar V."/>
            <person name="Pakala S."/>
            <person name="Pakala S."/>
            <person name="Venepally P."/>
            <person name="Chung J.K."/>
            <person name="Losada L."/>
            <person name="Nierman W.C."/>
        </authorList>
    </citation>
    <scope>NUCLEOTIDE SEQUENCE [LARGE SCALE GENOMIC DNA]</scope>
    <source>
        <strain evidence="2 3">NIH1004</strain>
    </source>
</reference>
<dbReference type="VEuPathDB" id="FungiDB:EYZ11_011396"/>
<dbReference type="GeneID" id="54329960"/>
<dbReference type="Proteomes" id="UP000324241">
    <property type="component" value="Unassembled WGS sequence"/>
</dbReference>
<accession>A0A5M9MTK3</accession>
<feature type="region of interest" description="Disordered" evidence="1">
    <location>
        <begin position="180"/>
        <end position="212"/>
    </location>
</feature>
<dbReference type="AlphaFoldDB" id="A0A5M9MTK3"/>
<sequence>MQHLKCSYGGGGVPASARGESNPAIGFLNIEFVGLAILSQSVRNQHRPLCAERTSLSLDGDTLASNPRSFYGSGLRALPQAARDKLLIDGSDWVIETAKKATFDGLWNPIGDRFRLAPGSSRSLLYPYKSRAFDETPPAKRWTTLLPGTRKTDQYQPQHSEDYVVPSRDQIAALTNQPFSQAASTAQLPHATSPQNDPDAGGNAGTTAIVPV</sequence>
<organism evidence="2 3">
    <name type="scientific">Aspergillus tanneri</name>
    <dbReference type="NCBI Taxonomy" id="1220188"/>
    <lineage>
        <taxon>Eukaryota</taxon>
        <taxon>Fungi</taxon>
        <taxon>Dikarya</taxon>
        <taxon>Ascomycota</taxon>
        <taxon>Pezizomycotina</taxon>
        <taxon>Eurotiomycetes</taxon>
        <taxon>Eurotiomycetidae</taxon>
        <taxon>Eurotiales</taxon>
        <taxon>Aspergillaceae</taxon>
        <taxon>Aspergillus</taxon>
        <taxon>Aspergillus subgen. Circumdati</taxon>
    </lineage>
</organism>